<keyword evidence="7" id="KW-0547">Nucleotide-binding</keyword>
<dbReference type="SMART" id="SM00448">
    <property type="entry name" value="REC"/>
    <property type="match status" value="2"/>
</dbReference>
<dbReference type="eggNOG" id="COG4251">
    <property type="taxonomic scope" value="Bacteria"/>
</dbReference>
<dbReference type="EMBL" id="CM002803">
    <property type="protein sequence ID" value="KEI66843.1"/>
    <property type="molecule type" value="Genomic_DNA"/>
</dbReference>
<dbReference type="PROSITE" id="PS50110">
    <property type="entry name" value="RESPONSE_REGULATORY"/>
    <property type="match status" value="2"/>
</dbReference>
<evidence type="ECO:0000256" key="5">
    <source>
        <dbReference type="ARBA" id="ARBA00022553"/>
    </source>
</evidence>
<evidence type="ECO:0000256" key="8">
    <source>
        <dbReference type="ARBA" id="ARBA00022777"/>
    </source>
</evidence>
<organism evidence="15 16">
    <name type="scientific">Planktothrix agardhii (strain NIVA-CYA 126/8)</name>
    <dbReference type="NCBI Taxonomy" id="388467"/>
    <lineage>
        <taxon>Bacteria</taxon>
        <taxon>Bacillati</taxon>
        <taxon>Cyanobacteriota</taxon>
        <taxon>Cyanophyceae</taxon>
        <taxon>Oscillatoriophycideae</taxon>
        <taxon>Oscillatoriales</taxon>
        <taxon>Microcoleaceae</taxon>
        <taxon>Planktothrix</taxon>
    </lineage>
</organism>
<dbReference type="HOGENOM" id="CLU_000445_114_15_3"/>
<dbReference type="SUPFAM" id="SSF47384">
    <property type="entry name" value="Homodimeric domain of signal transducing histidine kinase"/>
    <property type="match status" value="1"/>
</dbReference>
<accession>A0A073CGR0</accession>
<keyword evidence="8" id="KW-0418">Kinase</keyword>
<protein>
    <recommendedName>
        <fullName evidence="3">histidine kinase</fullName>
        <ecNumber evidence="3">2.7.13.3</ecNumber>
    </recommendedName>
</protein>
<feature type="domain" description="Response regulatory" evidence="14">
    <location>
        <begin position="560"/>
        <end position="678"/>
    </location>
</feature>
<dbReference type="EC" id="2.7.13.3" evidence="3"/>
<dbReference type="CDD" id="cd00082">
    <property type="entry name" value="HisKA"/>
    <property type="match status" value="1"/>
</dbReference>
<dbReference type="InterPro" id="IPR011006">
    <property type="entry name" value="CheY-like_superfamily"/>
</dbReference>
<evidence type="ECO:0000256" key="7">
    <source>
        <dbReference type="ARBA" id="ARBA00022741"/>
    </source>
</evidence>
<dbReference type="CDD" id="cd17546">
    <property type="entry name" value="REC_hyHK_CKI1_RcsC-like"/>
    <property type="match status" value="1"/>
</dbReference>
<dbReference type="GO" id="GO:0000155">
    <property type="term" value="F:phosphorelay sensor kinase activity"/>
    <property type="evidence" value="ECO:0007669"/>
    <property type="project" value="InterPro"/>
</dbReference>
<dbReference type="Pfam" id="PF00072">
    <property type="entry name" value="Response_reg"/>
    <property type="match status" value="2"/>
</dbReference>
<comment type="catalytic activity">
    <reaction evidence="1">
        <text>ATP + protein L-histidine = ADP + protein N-phospho-L-histidine.</text>
        <dbReference type="EC" id="2.7.13.3"/>
    </reaction>
</comment>
<dbReference type="Pfam" id="PF00512">
    <property type="entry name" value="HisKA"/>
    <property type="match status" value="1"/>
</dbReference>
<evidence type="ECO:0000256" key="3">
    <source>
        <dbReference type="ARBA" id="ARBA00012438"/>
    </source>
</evidence>
<evidence type="ECO:0000256" key="1">
    <source>
        <dbReference type="ARBA" id="ARBA00000085"/>
    </source>
</evidence>
<evidence type="ECO:0000256" key="4">
    <source>
        <dbReference type="ARBA" id="ARBA00022475"/>
    </source>
</evidence>
<dbReference type="SMART" id="SM00387">
    <property type="entry name" value="HATPase_c"/>
    <property type="match status" value="2"/>
</dbReference>
<evidence type="ECO:0000256" key="2">
    <source>
        <dbReference type="ARBA" id="ARBA00004236"/>
    </source>
</evidence>
<feature type="modified residue" description="4-aspartylphosphate" evidence="12">
    <location>
        <position position="59"/>
    </location>
</feature>
<name>A0A073CGR0_PLAA1</name>
<dbReference type="Gene3D" id="1.10.287.130">
    <property type="match status" value="1"/>
</dbReference>
<keyword evidence="16" id="KW-1185">Reference proteome</keyword>
<gene>
    <name evidence="15" type="ORF">A19Y_1858</name>
</gene>
<dbReference type="AlphaFoldDB" id="A0A073CGR0"/>
<evidence type="ECO:0000256" key="10">
    <source>
        <dbReference type="ARBA" id="ARBA00023012"/>
    </source>
</evidence>
<dbReference type="PATRIC" id="fig|388467.6.peg.1804"/>
<keyword evidence="11" id="KW-0472">Membrane</keyword>
<dbReference type="InterPro" id="IPR005467">
    <property type="entry name" value="His_kinase_dom"/>
</dbReference>
<keyword evidence="6 15" id="KW-0808">Transferase</keyword>
<dbReference type="eggNOG" id="COG0745">
    <property type="taxonomic scope" value="Bacteria"/>
</dbReference>
<evidence type="ECO:0000259" key="13">
    <source>
        <dbReference type="PROSITE" id="PS50109"/>
    </source>
</evidence>
<dbReference type="Proteomes" id="UP000027395">
    <property type="component" value="Chromosome"/>
</dbReference>
<dbReference type="FunFam" id="3.40.50.2300:FF:000444">
    <property type="entry name" value="Sensory transduction histidine kinase"/>
    <property type="match status" value="1"/>
</dbReference>
<feature type="domain" description="Response regulatory" evidence="14">
    <location>
        <begin position="10"/>
        <end position="126"/>
    </location>
</feature>
<dbReference type="PRINTS" id="PR00344">
    <property type="entry name" value="BCTRLSENSOR"/>
</dbReference>
<dbReference type="SUPFAM" id="SSF52172">
    <property type="entry name" value="CheY-like"/>
    <property type="match status" value="2"/>
</dbReference>
<dbReference type="GO" id="GO:0005886">
    <property type="term" value="C:plasma membrane"/>
    <property type="evidence" value="ECO:0007669"/>
    <property type="project" value="UniProtKB-SubCell"/>
</dbReference>
<keyword evidence="5 12" id="KW-0597">Phosphoprotein</keyword>
<dbReference type="SUPFAM" id="SSF55874">
    <property type="entry name" value="ATPase domain of HSP90 chaperone/DNA topoisomerase II/histidine kinase"/>
    <property type="match status" value="2"/>
</dbReference>
<evidence type="ECO:0000256" key="12">
    <source>
        <dbReference type="PROSITE-ProRule" id="PRU00169"/>
    </source>
</evidence>
<comment type="subcellular location">
    <subcellularLocation>
        <location evidence="2">Cell membrane</location>
    </subcellularLocation>
</comment>
<evidence type="ECO:0000256" key="6">
    <source>
        <dbReference type="ARBA" id="ARBA00022679"/>
    </source>
</evidence>
<feature type="domain" description="Histidine kinase" evidence="13">
    <location>
        <begin position="311"/>
        <end position="530"/>
    </location>
</feature>
<dbReference type="InterPro" id="IPR004358">
    <property type="entry name" value="Sig_transdc_His_kin-like_C"/>
</dbReference>
<dbReference type="PROSITE" id="PS50109">
    <property type="entry name" value="HIS_KIN"/>
    <property type="match status" value="2"/>
</dbReference>
<proteinExistence type="predicted"/>
<dbReference type="InterPro" id="IPR003594">
    <property type="entry name" value="HATPase_dom"/>
</dbReference>
<keyword evidence="9" id="KW-0067">ATP-binding</keyword>
<evidence type="ECO:0000259" key="14">
    <source>
        <dbReference type="PROSITE" id="PS50110"/>
    </source>
</evidence>
<dbReference type="InterPro" id="IPR036890">
    <property type="entry name" value="HATPase_C_sf"/>
</dbReference>
<dbReference type="PANTHER" id="PTHR43047">
    <property type="entry name" value="TWO-COMPONENT HISTIDINE PROTEIN KINASE"/>
    <property type="match status" value="1"/>
</dbReference>
<dbReference type="Gene3D" id="3.40.50.2300">
    <property type="match status" value="2"/>
</dbReference>
<evidence type="ECO:0000313" key="15">
    <source>
        <dbReference type="EMBL" id="KEI66843.1"/>
    </source>
</evidence>
<dbReference type="PANTHER" id="PTHR43047:SF63">
    <property type="entry name" value="HISTIDINE KINASE"/>
    <property type="match status" value="1"/>
</dbReference>
<dbReference type="InterPro" id="IPR036097">
    <property type="entry name" value="HisK_dim/P_sf"/>
</dbReference>
<dbReference type="Pfam" id="PF02518">
    <property type="entry name" value="HATPase_c"/>
    <property type="match status" value="2"/>
</dbReference>
<evidence type="ECO:0000256" key="11">
    <source>
        <dbReference type="ARBA" id="ARBA00023136"/>
    </source>
</evidence>
<dbReference type="GO" id="GO:0009927">
    <property type="term" value="F:histidine phosphotransfer kinase activity"/>
    <property type="evidence" value="ECO:0007669"/>
    <property type="project" value="TreeGrafter"/>
</dbReference>
<feature type="domain" description="Histidine kinase" evidence="13">
    <location>
        <begin position="148"/>
        <end position="314"/>
    </location>
</feature>
<sequence>MREPQLNQPSILVVDDQPRNFDVLESLLSSQNYELHYASSGQEALESLELIPLDLILLDVMMPEMDGIEVCSRIKANPQWQSIPIIMVTALTEKEDLALCLSAGADDFLSKPVNGLELRARVHSMLRIKQQYDNLQTLLKLREDLVKMLVHDLRNPLAGILLGLEMLTYPKLSPEAKQEKIVKIKLSGQKLSGLIDDLLLMARIESGKIALNLSPVDLGNMLRKLVKDFEFNASQKKIEIITQIPDFDGTIKIDQAMFQRVLDNLLSNSIKFSPQESQIIVIAEHLPEGGTKIKIADYGQGVPDNLKQCIFEKYEIGTLMQGVSQIGLGLAFCKMIVEDKQQQAIETIATSGTHLLSLINDILDIAKIESGKFEIECAPTSIQHLCESSLLFIKQQSLQKRITIQTKIPPKLPEIIVDERRLRQVLINLLDNAIKFTPAGGKITFDVTIENSSSIGFAVTDTGIGITPENLAKLFQPFIQIDSALNRQYAGTGLGLTLVKRIVEMHGGEVKVESTIDLGSCFAFRLPCQDLLLKSPQSPSENGLNLDPSSTNQALQELSVILLAEDHEANIITISRYLKAKGYQIILAGNGQEAIDQAKLHDPDLILMDIQMPVMDGLEAIQRIREDSDRKLANIPIIALTALAMTSDKQKCLEAGANDYLTKPVKLSQLTSTIQQILAQGKN</sequence>
<dbReference type="CDD" id="cd00075">
    <property type="entry name" value="HATPase"/>
    <property type="match status" value="1"/>
</dbReference>
<dbReference type="eggNOG" id="COG2205">
    <property type="taxonomic scope" value="Bacteria"/>
</dbReference>
<evidence type="ECO:0000256" key="9">
    <source>
        <dbReference type="ARBA" id="ARBA00022840"/>
    </source>
</evidence>
<evidence type="ECO:0000313" key="16">
    <source>
        <dbReference type="Proteomes" id="UP000027395"/>
    </source>
</evidence>
<dbReference type="SMART" id="SM00388">
    <property type="entry name" value="HisKA"/>
    <property type="match status" value="2"/>
</dbReference>
<dbReference type="GO" id="GO:0005524">
    <property type="term" value="F:ATP binding"/>
    <property type="evidence" value="ECO:0007669"/>
    <property type="project" value="UniProtKB-KW"/>
</dbReference>
<dbReference type="CDD" id="cd16922">
    <property type="entry name" value="HATPase_EvgS-ArcB-TorS-like"/>
    <property type="match status" value="1"/>
</dbReference>
<feature type="modified residue" description="4-aspartylphosphate" evidence="12">
    <location>
        <position position="609"/>
    </location>
</feature>
<keyword evidence="4" id="KW-1003">Cell membrane</keyword>
<dbReference type="FunFam" id="3.30.565.10:FF:000023">
    <property type="entry name" value="PAS domain-containing sensor histidine kinase"/>
    <property type="match status" value="1"/>
</dbReference>
<dbReference type="InterPro" id="IPR001789">
    <property type="entry name" value="Sig_transdc_resp-reg_receiver"/>
</dbReference>
<keyword evidence="10" id="KW-0902">Two-component regulatory system</keyword>
<dbReference type="InterPro" id="IPR003661">
    <property type="entry name" value="HisK_dim/P_dom"/>
</dbReference>
<reference evidence="15 16" key="1">
    <citation type="journal article" date="2014" name="Appl. Environ. Microbiol.">
        <title>Elucidation of insertion elements encoded on plasmids and in vitro construction of shuttle vectors from the toxic cyanobacterium Planktothrix.</title>
        <authorList>
            <person name="Christiansen G."/>
            <person name="Goesmann A."/>
            <person name="Kurmayer R."/>
        </authorList>
    </citation>
    <scope>NUCLEOTIDE SEQUENCE [LARGE SCALE GENOMIC DNA]</scope>
    <source>
        <strain evidence="15 16">NIVA-CYA 126/8</strain>
    </source>
</reference>
<dbReference type="STRING" id="388467.A19Y_1858"/>
<dbReference type="Gene3D" id="3.30.565.10">
    <property type="entry name" value="Histidine kinase-like ATPase, C-terminal domain"/>
    <property type="match status" value="2"/>
</dbReference>